<dbReference type="GO" id="GO:0006508">
    <property type="term" value="P:proteolysis"/>
    <property type="evidence" value="ECO:0007669"/>
    <property type="project" value="UniProtKB-KW"/>
</dbReference>
<dbReference type="InterPro" id="IPR019587">
    <property type="entry name" value="Polyketide_cyclase/dehydratase"/>
</dbReference>
<dbReference type="Proteomes" id="UP000274391">
    <property type="component" value="Unassembled WGS sequence"/>
</dbReference>
<dbReference type="Gene3D" id="1.10.1780.10">
    <property type="entry name" value="Clp, N-terminal domain"/>
    <property type="match status" value="1"/>
</dbReference>
<dbReference type="OrthoDB" id="3428089at2"/>
<name>A0A3P3W0G9_9MICO</name>
<dbReference type="SUPFAM" id="SSF55961">
    <property type="entry name" value="Bet v1-like"/>
    <property type="match status" value="1"/>
</dbReference>
<keyword evidence="1" id="KW-0645">Protease</keyword>
<comment type="caution">
    <text evidence="1">The sequence shown here is derived from an EMBL/GenBank/DDBJ whole genome shotgun (WGS) entry which is preliminary data.</text>
</comment>
<dbReference type="Pfam" id="PF10604">
    <property type="entry name" value="Polyketide_cyc2"/>
    <property type="match status" value="1"/>
</dbReference>
<evidence type="ECO:0000313" key="2">
    <source>
        <dbReference type="Proteomes" id="UP000274391"/>
    </source>
</evidence>
<proteinExistence type="predicted"/>
<dbReference type="AlphaFoldDB" id="A0A3P3W0G9"/>
<organism evidence="1 2">
    <name type="scientific">Gulosibacter macacae</name>
    <dbReference type="NCBI Taxonomy" id="2488791"/>
    <lineage>
        <taxon>Bacteria</taxon>
        <taxon>Bacillati</taxon>
        <taxon>Actinomycetota</taxon>
        <taxon>Actinomycetes</taxon>
        <taxon>Micrococcales</taxon>
        <taxon>Microbacteriaceae</taxon>
        <taxon>Gulosibacter</taxon>
    </lineage>
</organism>
<dbReference type="Gene3D" id="3.30.530.20">
    <property type="match status" value="1"/>
</dbReference>
<dbReference type="InterPro" id="IPR023393">
    <property type="entry name" value="START-like_dom_sf"/>
</dbReference>
<sequence length="329" mass="36232">MSKFTDAAATSHILSVAAMEEASRVGQRTADIDHLFIALVLNEQTAGQVLRSLGITLDSARKAVEKQHAEQLAALGVQAAPEPGDIVFHETGGYEWGDRAVELIRRANGGGKRGDAAAVLRELVSEPSGMIDAILHRLDTTPAAIIAKLDEVERYPAHRPQRIVRTDTLSGASEAFAPAPPDQVWELLTAPSRMPEWEPSIGSVEHPPTAAKMGDTWTVCARTERPDGKPIPVKPGFITQQIELVTLDESRLIEWRFTYTEAPQANARRVRIELEPAAGGTQLRLALAWERNPNRLRRPFVGLIMRPVFRLVLWMQLSQLGNGISRAFR</sequence>
<reference evidence="1 2" key="1">
    <citation type="submission" date="2018-11" db="EMBL/GenBank/DDBJ databases">
        <title>YIM 102482-1 draft genome.</title>
        <authorList>
            <person name="Li G."/>
            <person name="Jiang Y."/>
        </authorList>
    </citation>
    <scope>NUCLEOTIDE SEQUENCE [LARGE SCALE GENOMIC DNA]</scope>
    <source>
        <strain evidence="1 2">YIM 102482-1</strain>
    </source>
</reference>
<protein>
    <submittedName>
        <fullName evidence="1">Clp protease</fullName>
    </submittedName>
</protein>
<keyword evidence="2" id="KW-1185">Reference proteome</keyword>
<keyword evidence="1" id="KW-0378">Hydrolase</keyword>
<dbReference type="GO" id="GO:0008233">
    <property type="term" value="F:peptidase activity"/>
    <property type="evidence" value="ECO:0007669"/>
    <property type="project" value="UniProtKB-KW"/>
</dbReference>
<dbReference type="InterPro" id="IPR036628">
    <property type="entry name" value="Clp_N_dom_sf"/>
</dbReference>
<dbReference type="EMBL" id="RQVS01000005">
    <property type="protein sequence ID" value="RRJ87189.1"/>
    <property type="molecule type" value="Genomic_DNA"/>
</dbReference>
<accession>A0A3P3W0G9</accession>
<dbReference type="CDD" id="cd07814">
    <property type="entry name" value="SRPBCC_CalC_Aha1-like"/>
    <property type="match status" value="1"/>
</dbReference>
<gene>
    <name evidence="1" type="ORF">EG850_05040</name>
</gene>
<dbReference type="SUPFAM" id="SSF81923">
    <property type="entry name" value="Double Clp-N motif"/>
    <property type="match status" value="1"/>
</dbReference>
<dbReference type="RefSeq" id="WP_124970909.1">
    <property type="nucleotide sequence ID" value="NZ_RQVS01000005.1"/>
</dbReference>
<evidence type="ECO:0000313" key="1">
    <source>
        <dbReference type="EMBL" id="RRJ87189.1"/>
    </source>
</evidence>